<comment type="caution">
    <text evidence="2">The sequence shown here is derived from an EMBL/GenBank/DDBJ whole genome shotgun (WGS) entry which is preliminary data.</text>
</comment>
<proteinExistence type="predicted"/>
<reference evidence="2 3" key="1">
    <citation type="journal article" date="2018" name="Front. Plant Sci.">
        <title>Red Clover (Trifolium pratense) and Zigzag Clover (T. medium) - A Picture of Genomic Similarities and Differences.</title>
        <authorList>
            <person name="Dluhosova J."/>
            <person name="Istvanek J."/>
            <person name="Nedelnik J."/>
            <person name="Repkova J."/>
        </authorList>
    </citation>
    <scope>NUCLEOTIDE SEQUENCE [LARGE SCALE GENOMIC DNA]</scope>
    <source>
        <strain evidence="3">cv. 10/8</strain>
        <tissue evidence="2">Leaf</tissue>
    </source>
</reference>
<feature type="compositionally biased region" description="Polar residues" evidence="1">
    <location>
        <begin position="14"/>
        <end position="23"/>
    </location>
</feature>
<evidence type="ECO:0000256" key="1">
    <source>
        <dbReference type="SAM" id="MobiDB-lite"/>
    </source>
</evidence>
<evidence type="ECO:0000313" key="2">
    <source>
        <dbReference type="EMBL" id="MCI89351.1"/>
    </source>
</evidence>
<dbReference type="Proteomes" id="UP000265520">
    <property type="component" value="Unassembled WGS sequence"/>
</dbReference>
<dbReference type="AlphaFoldDB" id="A0A392VQT8"/>
<evidence type="ECO:0000313" key="3">
    <source>
        <dbReference type="Proteomes" id="UP000265520"/>
    </source>
</evidence>
<dbReference type="EMBL" id="LXQA011217257">
    <property type="protein sequence ID" value="MCI89351.1"/>
    <property type="molecule type" value="Genomic_DNA"/>
</dbReference>
<organism evidence="2 3">
    <name type="scientific">Trifolium medium</name>
    <dbReference type="NCBI Taxonomy" id="97028"/>
    <lineage>
        <taxon>Eukaryota</taxon>
        <taxon>Viridiplantae</taxon>
        <taxon>Streptophyta</taxon>
        <taxon>Embryophyta</taxon>
        <taxon>Tracheophyta</taxon>
        <taxon>Spermatophyta</taxon>
        <taxon>Magnoliopsida</taxon>
        <taxon>eudicotyledons</taxon>
        <taxon>Gunneridae</taxon>
        <taxon>Pentapetalae</taxon>
        <taxon>rosids</taxon>
        <taxon>fabids</taxon>
        <taxon>Fabales</taxon>
        <taxon>Fabaceae</taxon>
        <taxon>Papilionoideae</taxon>
        <taxon>50 kb inversion clade</taxon>
        <taxon>NPAAA clade</taxon>
        <taxon>Hologalegina</taxon>
        <taxon>IRL clade</taxon>
        <taxon>Trifolieae</taxon>
        <taxon>Trifolium</taxon>
    </lineage>
</organism>
<protein>
    <submittedName>
        <fullName evidence="2">Zinc finger CCCH domain-containing protein 30-like</fullName>
    </submittedName>
</protein>
<keyword evidence="3" id="KW-1185">Reference proteome</keyword>
<feature type="region of interest" description="Disordered" evidence="1">
    <location>
        <begin position="1"/>
        <end position="59"/>
    </location>
</feature>
<feature type="non-terminal residue" evidence="2">
    <location>
        <position position="59"/>
    </location>
</feature>
<feature type="compositionally biased region" description="Low complexity" evidence="1">
    <location>
        <begin position="37"/>
        <end position="49"/>
    </location>
</feature>
<accession>A0A392VQT8</accession>
<name>A0A392VQT8_9FABA</name>
<sequence length="59" mass="6435">MSPSPFTPPMSPSGNGISHNSVPWPQPNIPALHLPGSNLQSSRLRSSLNARDIHMDEFE</sequence>
<feature type="compositionally biased region" description="Pro residues" evidence="1">
    <location>
        <begin position="1"/>
        <end position="11"/>
    </location>
</feature>